<evidence type="ECO:0000313" key="13">
    <source>
        <dbReference type="Proteomes" id="UP000305888"/>
    </source>
</evidence>
<feature type="binding site" evidence="10">
    <location>
        <position position="162"/>
    </location>
    <ligand>
        <name>NAD(+)</name>
        <dbReference type="ChEBI" id="CHEBI:57540"/>
    </ligand>
</feature>
<feature type="binding site" evidence="10">
    <location>
        <position position="30"/>
    </location>
    <ligand>
        <name>NAD(+)</name>
        <dbReference type="ChEBI" id="CHEBI:57540"/>
    </ligand>
</feature>
<geneLocation type="plasmid" evidence="13">
    <name>pd4m1d</name>
</geneLocation>
<dbReference type="InterPro" id="IPR001732">
    <property type="entry name" value="UDP-Glc/GDP-Man_DH_N"/>
</dbReference>
<feature type="domain" description="UDP-glucose/GDP-mannose dehydrogenase C-terminal" evidence="11">
    <location>
        <begin position="320"/>
        <end position="419"/>
    </location>
</feature>
<sequence>MQVAVFGLGYVGFTTACCIASQGHRVVGMDANEAKREDIAAGRAPISEPGVQELFDTARATGLFRVEASAAAALEGSEIAMVCVGTPSGPDGAQDMRFIAEVTRQIGAALALSPPRPLTLAYRSTLRPGSIEELVRPVLESRLSPAHMAHVELVCNPEFLREATAVADYFAPPRIVIGTAEGRGSGPMEALYAGLQAPVFRCGFREAEFTKFVDNTWHAAKVAFANEIGRLCLRLGLDAKRVHEIFVSDTRLNISPAYLRPGGAFGGSCLPKDVRALQHIAADCGANTHVVDALLRSNEVHKHELYERAVRSLAPGASVLLVGLAFKPGTDDLRESPNVDMARKLLAAGYRLSVYDPALDAGKLVGANLGHAFTRLPRLSDLLVSRARAEAGGFDLVIAANATIDALSFSVPPPRILDIGVLA</sequence>
<dbReference type="InterPro" id="IPR036220">
    <property type="entry name" value="UDP-Glc/GDP-Man_DH_C_sf"/>
</dbReference>
<feature type="binding site" evidence="9">
    <location>
        <begin position="258"/>
        <end position="262"/>
    </location>
    <ligand>
        <name>substrate</name>
    </ligand>
</feature>
<dbReference type="InterPro" id="IPR036291">
    <property type="entry name" value="NAD(P)-bd_dom_sf"/>
</dbReference>
<dbReference type="InterPro" id="IPR008927">
    <property type="entry name" value="6-PGluconate_DH-like_C_sf"/>
</dbReference>
<feature type="binding site" evidence="9">
    <location>
        <begin position="159"/>
        <end position="162"/>
    </location>
    <ligand>
        <name>substrate</name>
    </ligand>
</feature>
<dbReference type="EC" id="1.1.1.22" evidence="3 7"/>
<dbReference type="Pfam" id="PF00984">
    <property type="entry name" value="UDPG_MGDP_dh"/>
    <property type="match status" value="1"/>
</dbReference>
<evidence type="ECO:0000256" key="3">
    <source>
        <dbReference type="ARBA" id="ARBA00012954"/>
    </source>
</evidence>
<dbReference type="SUPFAM" id="SSF52413">
    <property type="entry name" value="UDP-glucose/GDP-mannose dehydrogenase C-terminal domain"/>
    <property type="match status" value="1"/>
</dbReference>
<dbReference type="SUPFAM" id="SSF51735">
    <property type="entry name" value="NAD(P)-binding Rossmann-fold domains"/>
    <property type="match status" value="1"/>
</dbReference>
<protein>
    <recommendedName>
        <fullName evidence="3 7">UDP-glucose 6-dehydrogenase</fullName>
        <ecNumber evidence="3 7">1.1.1.22</ecNumber>
    </recommendedName>
</protein>
<dbReference type="AlphaFoldDB" id="A0A5B8FJC4"/>
<keyword evidence="13" id="KW-1185">Reference proteome</keyword>
<dbReference type="PIRSF" id="PIRSF500134">
    <property type="entry name" value="UDPglc_DH_bac"/>
    <property type="match status" value="1"/>
</dbReference>
<feature type="binding site" evidence="10">
    <location>
        <position position="125"/>
    </location>
    <ligand>
        <name>NAD(+)</name>
        <dbReference type="ChEBI" id="CHEBI:57540"/>
    </ligand>
</feature>
<dbReference type="RefSeq" id="WP_138578718.1">
    <property type="nucleotide sequence ID" value="NZ_CP040822.1"/>
</dbReference>
<dbReference type="Gene3D" id="3.40.50.720">
    <property type="entry name" value="NAD(P)-binding Rossmann-like Domain"/>
    <property type="match status" value="2"/>
</dbReference>
<dbReference type="SMART" id="SM00984">
    <property type="entry name" value="UDPG_MGDP_dh_C"/>
    <property type="match status" value="1"/>
</dbReference>
<evidence type="ECO:0000313" key="12">
    <source>
        <dbReference type="EMBL" id="QDL94721.1"/>
    </source>
</evidence>
<dbReference type="Pfam" id="PF03720">
    <property type="entry name" value="UDPG_MGDP_dh_C"/>
    <property type="match status" value="1"/>
</dbReference>
<dbReference type="OrthoDB" id="9803238at2"/>
<dbReference type="UniPathway" id="UPA00038">
    <property type="reaction ID" value="UER00491"/>
</dbReference>
<feature type="binding site" evidence="9">
    <location>
        <position position="266"/>
    </location>
    <ligand>
        <name>substrate</name>
    </ligand>
</feature>
<evidence type="ECO:0000256" key="6">
    <source>
        <dbReference type="ARBA" id="ARBA00047473"/>
    </source>
</evidence>
<dbReference type="SUPFAM" id="SSF48179">
    <property type="entry name" value="6-phosphogluconate dehydrogenase C-terminal domain-like"/>
    <property type="match status" value="1"/>
</dbReference>
<dbReference type="GO" id="GO:0051287">
    <property type="term" value="F:NAD binding"/>
    <property type="evidence" value="ECO:0007669"/>
    <property type="project" value="InterPro"/>
</dbReference>
<gene>
    <name evidence="12" type="ORF">FDP22_22880</name>
</gene>
<feature type="active site" description="Nucleophile" evidence="8">
    <location>
        <position position="269"/>
    </location>
</feature>
<dbReference type="Gene3D" id="1.20.5.170">
    <property type="match status" value="1"/>
</dbReference>
<dbReference type="Proteomes" id="UP000305888">
    <property type="component" value="Plasmid pD4M1D"/>
</dbReference>
<keyword evidence="12" id="KW-0614">Plasmid</keyword>
<evidence type="ECO:0000256" key="4">
    <source>
        <dbReference type="ARBA" id="ARBA00023002"/>
    </source>
</evidence>
<evidence type="ECO:0000256" key="7">
    <source>
        <dbReference type="PIRNR" id="PIRNR000124"/>
    </source>
</evidence>
<dbReference type="InterPro" id="IPR028357">
    <property type="entry name" value="UDPglc_DH_bac"/>
</dbReference>
<dbReference type="PANTHER" id="PTHR43750:SF1">
    <property type="entry name" value="GDP-MANNOSE 6-DEHYDROGENASE"/>
    <property type="match status" value="1"/>
</dbReference>
<evidence type="ECO:0000256" key="8">
    <source>
        <dbReference type="PIRSR" id="PIRSR500134-1"/>
    </source>
</evidence>
<proteinExistence type="inferred from homology"/>
<comment type="catalytic activity">
    <reaction evidence="6 7">
        <text>UDP-alpha-D-glucose + 2 NAD(+) + H2O = UDP-alpha-D-glucuronate + 2 NADH + 3 H(+)</text>
        <dbReference type="Rhea" id="RHEA:23596"/>
        <dbReference type="ChEBI" id="CHEBI:15377"/>
        <dbReference type="ChEBI" id="CHEBI:15378"/>
        <dbReference type="ChEBI" id="CHEBI:57540"/>
        <dbReference type="ChEBI" id="CHEBI:57945"/>
        <dbReference type="ChEBI" id="CHEBI:58052"/>
        <dbReference type="ChEBI" id="CHEBI:58885"/>
        <dbReference type="EC" id="1.1.1.22"/>
    </reaction>
</comment>
<accession>A0A5B8FJC4</accession>
<dbReference type="GO" id="GO:0003979">
    <property type="term" value="F:UDP-glucose 6-dehydrogenase activity"/>
    <property type="evidence" value="ECO:0007669"/>
    <property type="project" value="UniProtKB-EC"/>
</dbReference>
<dbReference type="GO" id="GO:0000271">
    <property type="term" value="P:polysaccharide biosynthetic process"/>
    <property type="evidence" value="ECO:0007669"/>
    <property type="project" value="InterPro"/>
</dbReference>
<dbReference type="KEGG" id="ppru:FDP22_22880"/>
<evidence type="ECO:0000256" key="9">
    <source>
        <dbReference type="PIRSR" id="PIRSR500134-2"/>
    </source>
</evidence>
<comment type="similarity">
    <text evidence="2 7">Belongs to the UDP-glucose/GDP-mannose dehydrogenase family.</text>
</comment>
<dbReference type="InterPro" id="IPR017476">
    <property type="entry name" value="UDP-Glc/GDP-Man"/>
</dbReference>
<dbReference type="InterPro" id="IPR014027">
    <property type="entry name" value="UDP-Glc/GDP-Man_DH_C"/>
</dbReference>
<feature type="binding site" evidence="10">
    <location>
        <position position="86"/>
    </location>
    <ligand>
        <name>NAD(+)</name>
        <dbReference type="ChEBI" id="CHEBI:57540"/>
    </ligand>
</feature>
<evidence type="ECO:0000256" key="1">
    <source>
        <dbReference type="ARBA" id="ARBA00004701"/>
    </source>
</evidence>
<feature type="binding site" evidence="10">
    <location>
        <position position="334"/>
    </location>
    <ligand>
        <name>NAD(+)</name>
        <dbReference type="ChEBI" id="CHEBI:57540"/>
    </ligand>
</feature>
<dbReference type="NCBIfam" id="TIGR03026">
    <property type="entry name" value="NDP-sugDHase"/>
    <property type="match status" value="1"/>
</dbReference>
<dbReference type="PANTHER" id="PTHR43750">
    <property type="entry name" value="UDP-GLUCOSE 6-DEHYDROGENASE TUAD"/>
    <property type="match status" value="1"/>
</dbReference>
<comment type="pathway">
    <text evidence="1">Nucleotide-sugar biosynthesis; UDP-alpha-D-glucuronate biosynthesis; UDP-alpha-D-glucuronate from UDP-alpha-D-glucose: step 1/1.</text>
</comment>
<feature type="binding site" evidence="9">
    <location>
        <position position="211"/>
    </location>
    <ligand>
        <name>substrate</name>
    </ligand>
</feature>
<keyword evidence="5 7" id="KW-0520">NAD</keyword>
<reference evidence="12 13" key="1">
    <citation type="submission" date="2019-06" db="EMBL/GenBank/DDBJ databases">
        <title>Genome sequence of Rhodobacteraceae bacterium D4M1.</title>
        <authorList>
            <person name="Cao J."/>
        </authorList>
    </citation>
    <scope>NUCLEOTIDE SEQUENCE [LARGE SCALE GENOMIC DNA]</scope>
    <source>
        <strain evidence="12 13">D4M1</strain>
        <plasmid evidence="13">pd4m1d</plasmid>
    </source>
</reference>
<keyword evidence="4 7" id="KW-0560">Oxidoreductase</keyword>
<dbReference type="GO" id="GO:0006065">
    <property type="term" value="P:UDP-glucuronate biosynthetic process"/>
    <property type="evidence" value="ECO:0007669"/>
    <property type="project" value="UniProtKB-UniPathway"/>
</dbReference>
<evidence type="ECO:0000256" key="10">
    <source>
        <dbReference type="PIRSR" id="PIRSR500134-3"/>
    </source>
</evidence>
<dbReference type="Pfam" id="PF03721">
    <property type="entry name" value="UDPG_MGDP_dh_N"/>
    <property type="match status" value="1"/>
</dbReference>
<dbReference type="InterPro" id="IPR014026">
    <property type="entry name" value="UDP-Glc/GDP-Man_DH_dimer"/>
</dbReference>
<feature type="binding site" evidence="10">
    <location>
        <position position="35"/>
    </location>
    <ligand>
        <name>NAD(+)</name>
        <dbReference type="ChEBI" id="CHEBI:57540"/>
    </ligand>
</feature>
<evidence type="ECO:0000256" key="5">
    <source>
        <dbReference type="ARBA" id="ARBA00023027"/>
    </source>
</evidence>
<evidence type="ECO:0000256" key="2">
    <source>
        <dbReference type="ARBA" id="ARBA00006601"/>
    </source>
</evidence>
<dbReference type="EMBL" id="CP040822">
    <property type="protein sequence ID" value="QDL94721.1"/>
    <property type="molecule type" value="Genomic_DNA"/>
</dbReference>
<feature type="binding site" evidence="10">
    <location>
        <position position="272"/>
    </location>
    <ligand>
        <name>NAD(+)</name>
        <dbReference type="ChEBI" id="CHEBI:57540"/>
    </ligand>
</feature>
<feature type="binding site" evidence="9">
    <location>
        <position position="327"/>
    </location>
    <ligand>
        <name>substrate</name>
    </ligand>
</feature>
<name>A0A5B8FJC4_9RHOB</name>
<organism evidence="12 13">
    <name type="scientific">Paroceanicella profunda</name>
    <dbReference type="NCBI Taxonomy" id="2579971"/>
    <lineage>
        <taxon>Bacteria</taxon>
        <taxon>Pseudomonadati</taxon>
        <taxon>Pseudomonadota</taxon>
        <taxon>Alphaproteobacteria</taxon>
        <taxon>Rhodobacterales</taxon>
        <taxon>Paracoccaceae</taxon>
        <taxon>Paroceanicella</taxon>
    </lineage>
</organism>
<dbReference type="PIRSF" id="PIRSF000124">
    <property type="entry name" value="UDPglc_GDPman_dh"/>
    <property type="match status" value="1"/>
</dbReference>
<evidence type="ECO:0000259" key="11">
    <source>
        <dbReference type="SMART" id="SM00984"/>
    </source>
</evidence>